<protein>
    <recommendedName>
        <fullName evidence="2">YlxR domain-containing protein</fullName>
    </recommendedName>
</protein>
<dbReference type="PANTHER" id="PTHR34215:SF1">
    <property type="entry name" value="YLXR DOMAIN-CONTAINING PROTEIN"/>
    <property type="match status" value="1"/>
</dbReference>
<dbReference type="Proteomes" id="UP000239352">
    <property type="component" value="Unassembled WGS sequence"/>
</dbReference>
<dbReference type="InterPro" id="IPR035931">
    <property type="entry name" value="YlxR-like_sf"/>
</dbReference>
<dbReference type="EMBL" id="PVSR01000004">
    <property type="protein sequence ID" value="PRW64448.1"/>
    <property type="molecule type" value="Genomic_DNA"/>
</dbReference>
<dbReference type="Pfam" id="PF04296">
    <property type="entry name" value="YlxR"/>
    <property type="match status" value="1"/>
</dbReference>
<dbReference type="InterPro" id="IPR007393">
    <property type="entry name" value="YlxR_dom"/>
</dbReference>
<keyword evidence="4" id="KW-1185">Reference proteome</keyword>
<proteinExistence type="predicted"/>
<evidence type="ECO:0000313" key="3">
    <source>
        <dbReference type="EMBL" id="PRW64448.1"/>
    </source>
</evidence>
<evidence type="ECO:0000256" key="1">
    <source>
        <dbReference type="SAM" id="MobiDB-lite"/>
    </source>
</evidence>
<dbReference type="PANTHER" id="PTHR34215">
    <property type="entry name" value="BLL0784 PROTEIN"/>
    <property type="match status" value="1"/>
</dbReference>
<organism evidence="3 4">
    <name type="scientific">Actinopolyspora mortivallis</name>
    <dbReference type="NCBI Taxonomy" id="33906"/>
    <lineage>
        <taxon>Bacteria</taxon>
        <taxon>Bacillati</taxon>
        <taxon>Actinomycetota</taxon>
        <taxon>Actinomycetes</taxon>
        <taxon>Actinopolysporales</taxon>
        <taxon>Actinopolysporaceae</taxon>
        <taxon>Actinopolyspora</taxon>
    </lineage>
</organism>
<gene>
    <name evidence="3" type="ORF">CEP50_05915</name>
</gene>
<dbReference type="InterPro" id="IPR037465">
    <property type="entry name" value="YlxR"/>
</dbReference>
<evidence type="ECO:0000313" key="4">
    <source>
        <dbReference type="Proteomes" id="UP000239352"/>
    </source>
</evidence>
<comment type="caution">
    <text evidence="3">The sequence shown here is derived from an EMBL/GenBank/DDBJ whole genome shotgun (WGS) entry which is preliminary data.</text>
</comment>
<dbReference type="SUPFAM" id="SSF64376">
    <property type="entry name" value="YlxR-like"/>
    <property type="match status" value="1"/>
</dbReference>
<name>A0A2T0GZB0_ACTMO</name>
<dbReference type="Gene3D" id="3.30.1230.10">
    <property type="entry name" value="YlxR-like"/>
    <property type="match status" value="1"/>
</dbReference>
<evidence type="ECO:0000259" key="2">
    <source>
        <dbReference type="Pfam" id="PF04296"/>
    </source>
</evidence>
<sequence length="161" mass="18190">MPNPPVSRVSSHRWTIFPRWVRQSDSGRLESQVAQREGARIRTRSAGARGGTHEPIRTCIGCRTRTWASDLLRVVAEDGSRAVPDPRRRRPGRGAWLHPDPACLRSAERRRAFSRALRVQGQLDSKTVQAYVEQVAHEQADARVSRARQLKEAGRPVMNQP</sequence>
<dbReference type="InParanoid" id="A0A2T0GZB0"/>
<feature type="region of interest" description="Disordered" evidence="1">
    <location>
        <begin position="139"/>
        <end position="161"/>
    </location>
</feature>
<reference evidence="3 4" key="1">
    <citation type="submission" date="2018-03" db="EMBL/GenBank/DDBJ databases">
        <title>Actinopolyspora mortivallis from Sahara, screening for active biomolecules.</title>
        <authorList>
            <person name="Selama O."/>
            <person name="Wellington E.M.H."/>
            <person name="Hacene H."/>
        </authorList>
    </citation>
    <scope>NUCLEOTIDE SEQUENCE [LARGE SCALE GENOMIC DNA]</scope>
    <source>
        <strain evidence="3 4">M5A</strain>
    </source>
</reference>
<feature type="compositionally biased region" description="Basic and acidic residues" evidence="1">
    <location>
        <begin position="139"/>
        <end position="154"/>
    </location>
</feature>
<accession>A0A2T0GZB0</accession>
<feature type="region of interest" description="Disordered" evidence="1">
    <location>
        <begin position="79"/>
        <end position="98"/>
    </location>
</feature>
<dbReference type="AlphaFoldDB" id="A0A2T0GZB0"/>
<feature type="domain" description="YlxR" evidence="2">
    <location>
        <begin position="57"/>
        <end position="122"/>
    </location>
</feature>